<evidence type="ECO:0000313" key="1">
    <source>
        <dbReference type="EMBL" id="KAI5083841.1"/>
    </source>
</evidence>
<organism evidence="1 2">
    <name type="scientific">Adiantum capillus-veneris</name>
    <name type="common">Maidenhair fern</name>
    <dbReference type="NCBI Taxonomy" id="13818"/>
    <lineage>
        <taxon>Eukaryota</taxon>
        <taxon>Viridiplantae</taxon>
        <taxon>Streptophyta</taxon>
        <taxon>Embryophyta</taxon>
        <taxon>Tracheophyta</taxon>
        <taxon>Polypodiopsida</taxon>
        <taxon>Polypodiidae</taxon>
        <taxon>Polypodiales</taxon>
        <taxon>Pteridineae</taxon>
        <taxon>Pteridaceae</taxon>
        <taxon>Vittarioideae</taxon>
        <taxon>Adiantum</taxon>
    </lineage>
</organism>
<dbReference type="Proteomes" id="UP000886520">
    <property type="component" value="Chromosome 1"/>
</dbReference>
<keyword evidence="2" id="KW-1185">Reference proteome</keyword>
<sequence length="105" mass="11599">MGQLVLRPPPPPPPSSMLACLLTKVKPHETRSFLDIDLGGHIFTTLQDPTAQARLHLINTASSTQKLACRLDNQKAAVQHCRNMSLMHGGIPHIHSNKRGRHTNE</sequence>
<comment type="caution">
    <text evidence="1">The sequence shown here is derived from an EMBL/GenBank/DDBJ whole genome shotgun (WGS) entry which is preliminary data.</text>
</comment>
<gene>
    <name evidence="1" type="ORF">GOP47_0000010</name>
</gene>
<dbReference type="PROSITE" id="PS51257">
    <property type="entry name" value="PROKAR_LIPOPROTEIN"/>
    <property type="match status" value="1"/>
</dbReference>
<name>A0A9D4VDW2_ADICA</name>
<dbReference type="AlphaFoldDB" id="A0A9D4VDW2"/>
<protein>
    <submittedName>
        <fullName evidence="1">Uncharacterized protein</fullName>
    </submittedName>
</protein>
<reference evidence="1" key="1">
    <citation type="submission" date="2021-01" db="EMBL/GenBank/DDBJ databases">
        <title>Adiantum capillus-veneris genome.</title>
        <authorList>
            <person name="Fang Y."/>
            <person name="Liao Q."/>
        </authorList>
    </citation>
    <scope>NUCLEOTIDE SEQUENCE</scope>
    <source>
        <strain evidence="1">H3</strain>
        <tissue evidence="1">Leaf</tissue>
    </source>
</reference>
<dbReference type="EMBL" id="JABFUD020000001">
    <property type="protein sequence ID" value="KAI5083841.1"/>
    <property type="molecule type" value="Genomic_DNA"/>
</dbReference>
<proteinExistence type="predicted"/>
<accession>A0A9D4VDW2</accession>
<evidence type="ECO:0000313" key="2">
    <source>
        <dbReference type="Proteomes" id="UP000886520"/>
    </source>
</evidence>